<accession>M7BBR8</accession>
<keyword evidence="2" id="KW-0418">Kinase</keyword>
<keyword evidence="2" id="KW-0808">Transferase</keyword>
<organism evidence="2 3">
    <name type="scientific">Chelonia mydas</name>
    <name type="common">Green sea-turtle</name>
    <name type="synonym">Chelonia agassizi</name>
    <dbReference type="NCBI Taxonomy" id="8469"/>
    <lineage>
        <taxon>Eukaryota</taxon>
        <taxon>Metazoa</taxon>
        <taxon>Chordata</taxon>
        <taxon>Craniata</taxon>
        <taxon>Vertebrata</taxon>
        <taxon>Euteleostomi</taxon>
        <taxon>Archelosauria</taxon>
        <taxon>Testudinata</taxon>
        <taxon>Testudines</taxon>
        <taxon>Cryptodira</taxon>
        <taxon>Durocryptodira</taxon>
        <taxon>Americhelydia</taxon>
        <taxon>Chelonioidea</taxon>
        <taxon>Cheloniidae</taxon>
        <taxon>Chelonia</taxon>
    </lineage>
</organism>
<gene>
    <name evidence="2" type="ORF">UY3_17256</name>
</gene>
<protein>
    <submittedName>
        <fullName evidence="2">SH3 domain-containing kinase-binding protein 1</fullName>
    </submittedName>
</protein>
<name>M7BBR8_CHEMY</name>
<reference evidence="3" key="1">
    <citation type="journal article" date="2013" name="Nat. Genet.">
        <title>The draft genomes of soft-shell turtle and green sea turtle yield insights into the development and evolution of the turtle-specific body plan.</title>
        <authorList>
            <person name="Wang Z."/>
            <person name="Pascual-Anaya J."/>
            <person name="Zadissa A."/>
            <person name="Li W."/>
            <person name="Niimura Y."/>
            <person name="Huang Z."/>
            <person name="Li C."/>
            <person name="White S."/>
            <person name="Xiong Z."/>
            <person name="Fang D."/>
            <person name="Wang B."/>
            <person name="Ming Y."/>
            <person name="Chen Y."/>
            <person name="Zheng Y."/>
            <person name="Kuraku S."/>
            <person name="Pignatelli M."/>
            <person name="Herrero J."/>
            <person name="Beal K."/>
            <person name="Nozawa M."/>
            <person name="Li Q."/>
            <person name="Wang J."/>
            <person name="Zhang H."/>
            <person name="Yu L."/>
            <person name="Shigenobu S."/>
            <person name="Wang J."/>
            <person name="Liu J."/>
            <person name="Flicek P."/>
            <person name="Searle S."/>
            <person name="Wang J."/>
            <person name="Kuratani S."/>
            <person name="Yin Y."/>
            <person name="Aken B."/>
            <person name="Zhang G."/>
            <person name="Irie N."/>
        </authorList>
    </citation>
    <scope>NUCLEOTIDE SEQUENCE [LARGE SCALE GENOMIC DNA]</scope>
</reference>
<feature type="region of interest" description="Disordered" evidence="1">
    <location>
        <begin position="1"/>
        <end position="32"/>
    </location>
</feature>
<keyword evidence="3" id="KW-1185">Reference proteome</keyword>
<sequence length="131" mass="14285">MISSGQEIKKDMKKESIANKPPEKPIDEVSNGSPLLFSETIVRTTRKGAARGLHTLPPPQALPLQLPLAGNHSQWELQGQHLRTGQRTETPDHTSAWEPEVGHAAVSGSCLKVVRYSIVVVLIHLVSAMLL</sequence>
<dbReference type="EMBL" id="KB587548">
    <property type="protein sequence ID" value="EMP25667.1"/>
    <property type="molecule type" value="Genomic_DNA"/>
</dbReference>
<proteinExistence type="predicted"/>
<feature type="compositionally biased region" description="Basic and acidic residues" evidence="1">
    <location>
        <begin position="7"/>
        <end position="27"/>
    </location>
</feature>
<dbReference type="STRING" id="8469.M7BBR8"/>
<dbReference type="Proteomes" id="UP000031443">
    <property type="component" value="Unassembled WGS sequence"/>
</dbReference>
<dbReference type="AlphaFoldDB" id="M7BBR8"/>
<evidence type="ECO:0000313" key="3">
    <source>
        <dbReference type="Proteomes" id="UP000031443"/>
    </source>
</evidence>
<dbReference type="GO" id="GO:0016301">
    <property type="term" value="F:kinase activity"/>
    <property type="evidence" value="ECO:0007669"/>
    <property type="project" value="UniProtKB-KW"/>
</dbReference>
<evidence type="ECO:0000313" key="2">
    <source>
        <dbReference type="EMBL" id="EMP25667.1"/>
    </source>
</evidence>
<evidence type="ECO:0000256" key="1">
    <source>
        <dbReference type="SAM" id="MobiDB-lite"/>
    </source>
</evidence>